<comment type="function">
    <text evidence="7">Responsible for synthesis of pseudouridine from uracil.</text>
</comment>
<comment type="catalytic activity">
    <reaction evidence="1 7">
        <text>a uridine in RNA = a pseudouridine in RNA</text>
        <dbReference type="Rhea" id="RHEA:48348"/>
        <dbReference type="Rhea" id="RHEA-COMP:12068"/>
        <dbReference type="Rhea" id="RHEA-COMP:12069"/>
        <dbReference type="ChEBI" id="CHEBI:65314"/>
        <dbReference type="ChEBI" id="CHEBI:65315"/>
    </reaction>
</comment>
<accession>A0A5D8QFI2</accession>
<dbReference type="InterPro" id="IPR006145">
    <property type="entry name" value="PsdUridine_synth_RsuA/RluA"/>
</dbReference>
<dbReference type="PROSITE" id="PS50889">
    <property type="entry name" value="S4"/>
    <property type="match status" value="1"/>
</dbReference>
<dbReference type="SMART" id="SM00363">
    <property type="entry name" value="S4"/>
    <property type="match status" value="1"/>
</dbReference>
<dbReference type="Proteomes" id="UP000322976">
    <property type="component" value="Unassembled WGS sequence"/>
</dbReference>
<dbReference type="EC" id="5.4.99.-" evidence="7"/>
<dbReference type="Pfam" id="PF00849">
    <property type="entry name" value="PseudoU_synth_2"/>
    <property type="match status" value="1"/>
</dbReference>
<dbReference type="InterPro" id="IPR050188">
    <property type="entry name" value="RluA_PseudoU_synthase"/>
</dbReference>
<dbReference type="GO" id="GO:0120159">
    <property type="term" value="F:rRNA pseudouridine synthase activity"/>
    <property type="evidence" value="ECO:0007669"/>
    <property type="project" value="UniProtKB-ARBA"/>
</dbReference>
<feature type="active site" evidence="5">
    <location>
        <position position="132"/>
    </location>
</feature>
<evidence type="ECO:0000256" key="6">
    <source>
        <dbReference type="PROSITE-ProRule" id="PRU00182"/>
    </source>
</evidence>
<dbReference type="SUPFAM" id="SSF55174">
    <property type="entry name" value="Alpha-L RNA-binding motif"/>
    <property type="match status" value="1"/>
</dbReference>
<dbReference type="Gene3D" id="3.30.2350.10">
    <property type="entry name" value="Pseudouridine synthase"/>
    <property type="match status" value="1"/>
</dbReference>
<dbReference type="InterPro" id="IPR002942">
    <property type="entry name" value="S4_RNA-bd"/>
</dbReference>
<dbReference type="PANTHER" id="PTHR21600">
    <property type="entry name" value="MITOCHONDRIAL RNA PSEUDOURIDINE SYNTHASE"/>
    <property type="match status" value="1"/>
</dbReference>
<dbReference type="NCBIfam" id="TIGR00005">
    <property type="entry name" value="rluA_subfam"/>
    <property type="match status" value="1"/>
</dbReference>
<evidence type="ECO:0000256" key="3">
    <source>
        <dbReference type="ARBA" id="ARBA00022884"/>
    </source>
</evidence>
<organism evidence="9 10">
    <name type="scientific">Calorimonas adulescens</name>
    <dbReference type="NCBI Taxonomy" id="2606906"/>
    <lineage>
        <taxon>Bacteria</taxon>
        <taxon>Bacillati</taxon>
        <taxon>Bacillota</taxon>
        <taxon>Clostridia</taxon>
        <taxon>Thermoanaerobacterales</taxon>
        <taxon>Thermoanaerobacteraceae</taxon>
        <taxon>Calorimonas</taxon>
    </lineage>
</organism>
<dbReference type="GO" id="GO:0003723">
    <property type="term" value="F:RNA binding"/>
    <property type="evidence" value="ECO:0007669"/>
    <property type="project" value="UniProtKB-KW"/>
</dbReference>
<dbReference type="PANTHER" id="PTHR21600:SF44">
    <property type="entry name" value="RIBOSOMAL LARGE SUBUNIT PSEUDOURIDINE SYNTHASE D"/>
    <property type="match status" value="1"/>
</dbReference>
<dbReference type="InterPro" id="IPR036986">
    <property type="entry name" value="S4_RNA-bd_sf"/>
</dbReference>
<name>A0A5D8QFI2_9THEO</name>
<dbReference type="Gene3D" id="3.10.290.10">
    <property type="entry name" value="RNA-binding S4 domain"/>
    <property type="match status" value="1"/>
</dbReference>
<evidence type="ECO:0000259" key="8">
    <source>
        <dbReference type="SMART" id="SM00363"/>
    </source>
</evidence>
<dbReference type="RefSeq" id="WP_149545299.1">
    <property type="nucleotide sequence ID" value="NZ_VTPS01000009.1"/>
</dbReference>
<dbReference type="SUPFAM" id="SSF55120">
    <property type="entry name" value="Pseudouridine synthase"/>
    <property type="match status" value="1"/>
</dbReference>
<evidence type="ECO:0000256" key="4">
    <source>
        <dbReference type="ARBA" id="ARBA00023235"/>
    </source>
</evidence>
<protein>
    <recommendedName>
        <fullName evidence="7">Pseudouridine synthase</fullName>
        <ecNumber evidence="7">5.4.99.-</ecNumber>
    </recommendedName>
</protein>
<evidence type="ECO:0000256" key="5">
    <source>
        <dbReference type="PIRSR" id="PIRSR606225-1"/>
    </source>
</evidence>
<keyword evidence="4 7" id="KW-0413">Isomerase</keyword>
<comment type="caution">
    <text evidence="9">The sequence shown here is derived from an EMBL/GenBank/DDBJ whole genome shotgun (WGS) entry which is preliminary data.</text>
</comment>
<keyword evidence="10" id="KW-1185">Reference proteome</keyword>
<sequence>MIIQSDLNDIRVDQFLALKTNFSRTYIQKLIKEKLVRINDKVIKASEKVKSGDNISIDIPPVEELKLVAEDIPIDIIYEDDDLIVVNKPKNMVVHPAPGNYSGTLVNALLYKTKNLSTVNGVVRPGIVHRLDKDTTGLIIVAKNDISHKGLAEQLKNHLVNKTYLALVDGVVKDDMGTIHTMIGRNPKERKKMAVVENGKEAVTTYNVIERLNGYTFLKLNIKTGRTHQIRVHLAYIGHPIVGDKLYGKKKNEFGINGQLLHAHKIGFIHPAYGRYMEFSAPLPEHFTDVLKKLGSKKLSDFDK</sequence>
<proteinExistence type="inferred from homology"/>
<dbReference type="EMBL" id="VTPS01000009">
    <property type="protein sequence ID" value="TZE82028.1"/>
    <property type="molecule type" value="Genomic_DNA"/>
</dbReference>
<dbReference type="InterPro" id="IPR020103">
    <property type="entry name" value="PsdUridine_synth_cat_dom_sf"/>
</dbReference>
<keyword evidence="3 6" id="KW-0694">RNA-binding</keyword>
<reference evidence="9 10" key="1">
    <citation type="submission" date="2019-08" db="EMBL/GenBank/DDBJ databases">
        <title>Calorimonas adulescens gen. nov., sp. nov., an anaerobic thermophilic bacterium from Sakhalin hot spring.</title>
        <authorList>
            <person name="Khomyakova M.A."/>
            <person name="Merkel A.Y."/>
            <person name="Novikov A."/>
            <person name="Bonch-Osmolovskaya E.A."/>
            <person name="Slobodkin A.I."/>
        </authorList>
    </citation>
    <scope>NUCLEOTIDE SEQUENCE [LARGE SCALE GENOMIC DNA]</scope>
    <source>
        <strain evidence="9 10">A05MB</strain>
    </source>
</reference>
<evidence type="ECO:0000256" key="7">
    <source>
        <dbReference type="RuleBase" id="RU362028"/>
    </source>
</evidence>
<dbReference type="AlphaFoldDB" id="A0A5D8QFI2"/>
<evidence type="ECO:0000256" key="1">
    <source>
        <dbReference type="ARBA" id="ARBA00000073"/>
    </source>
</evidence>
<feature type="domain" description="RNA-binding S4" evidence="8">
    <location>
        <begin position="10"/>
        <end position="73"/>
    </location>
</feature>
<dbReference type="CDD" id="cd00165">
    <property type="entry name" value="S4"/>
    <property type="match status" value="1"/>
</dbReference>
<dbReference type="Pfam" id="PF01479">
    <property type="entry name" value="S4"/>
    <property type="match status" value="1"/>
</dbReference>
<evidence type="ECO:0000313" key="10">
    <source>
        <dbReference type="Proteomes" id="UP000322976"/>
    </source>
</evidence>
<dbReference type="FunFam" id="3.30.2350.10:FF:000006">
    <property type="entry name" value="Pseudouridine synthase"/>
    <property type="match status" value="1"/>
</dbReference>
<dbReference type="PROSITE" id="PS01129">
    <property type="entry name" value="PSI_RLU"/>
    <property type="match status" value="1"/>
</dbReference>
<dbReference type="InterPro" id="IPR006225">
    <property type="entry name" value="PsdUridine_synth_RluC/D"/>
</dbReference>
<comment type="similarity">
    <text evidence="2 7">Belongs to the pseudouridine synthase RluA family.</text>
</comment>
<dbReference type="GO" id="GO:0000455">
    <property type="term" value="P:enzyme-directed rRNA pseudouridine synthesis"/>
    <property type="evidence" value="ECO:0007669"/>
    <property type="project" value="UniProtKB-ARBA"/>
</dbReference>
<dbReference type="CDD" id="cd02869">
    <property type="entry name" value="PseudoU_synth_RluA_like"/>
    <property type="match status" value="1"/>
</dbReference>
<gene>
    <name evidence="9" type="ORF">FWJ32_07300</name>
</gene>
<dbReference type="InterPro" id="IPR006224">
    <property type="entry name" value="PsdUridine_synth_RluA-like_CS"/>
</dbReference>
<evidence type="ECO:0000313" key="9">
    <source>
        <dbReference type="EMBL" id="TZE82028.1"/>
    </source>
</evidence>
<evidence type="ECO:0000256" key="2">
    <source>
        <dbReference type="ARBA" id="ARBA00010876"/>
    </source>
</evidence>